<evidence type="ECO:0000256" key="1">
    <source>
        <dbReference type="ARBA" id="ARBA00004141"/>
    </source>
</evidence>
<feature type="transmembrane region" description="Helical" evidence="5">
    <location>
        <begin position="123"/>
        <end position="143"/>
    </location>
</feature>
<dbReference type="CDD" id="cd10432">
    <property type="entry name" value="BI-1-like_bacterial"/>
    <property type="match status" value="1"/>
</dbReference>
<keyword evidence="3 5" id="KW-1133">Transmembrane helix</keyword>
<feature type="transmembrane region" description="Helical" evidence="5">
    <location>
        <begin position="96"/>
        <end position="117"/>
    </location>
</feature>
<sequence>MPFGPERRFQVHSTTMTRSQAEAAQIDVGLRSYMLNVYNYMALGVAFTGVVSMLVAMNPALMGAIVGGPFVWVLFIGVLGLGFFAPKIIMGRSTGAAQACFWTYAGLWGALIAPYFYMYTQGSIARAFFITAAAFAGMSLYGYTTKRDLSPIGRFLVMASFGILIALVVNIFMQSSGLHFVMSLLVPVVFAGLTAYETQQIKNWYYEGDEAVLTKRKAIFGAFMLYGSFITMFIWILQLVGVARQE</sequence>
<reference evidence="6" key="1">
    <citation type="submission" date="2018-07" db="EMBL/GenBank/DDBJ databases">
        <authorList>
            <person name="Quirk P.G."/>
            <person name="Krulwich T.A."/>
        </authorList>
    </citation>
    <scope>NUCLEOTIDE SEQUENCE</scope>
</reference>
<evidence type="ECO:0000256" key="2">
    <source>
        <dbReference type="ARBA" id="ARBA00022692"/>
    </source>
</evidence>
<evidence type="ECO:0008006" key="7">
    <source>
        <dbReference type="Google" id="ProtNLM"/>
    </source>
</evidence>
<evidence type="ECO:0000256" key="5">
    <source>
        <dbReference type="SAM" id="Phobius"/>
    </source>
</evidence>
<dbReference type="AlphaFoldDB" id="A0A380TFH9"/>
<dbReference type="PANTHER" id="PTHR23291">
    <property type="entry name" value="BAX INHIBITOR-RELATED"/>
    <property type="match status" value="1"/>
</dbReference>
<feature type="transmembrane region" description="Helical" evidence="5">
    <location>
        <begin position="218"/>
        <end position="240"/>
    </location>
</feature>
<keyword evidence="4 5" id="KW-0472">Membrane</keyword>
<comment type="subcellular location">
    <subcellularLocation>
        <location evidence="1">Membrane</location>
        <topology evidence="1">Multi-pass membrane protein</topology>
    </subcellularLocation>
</comment>
<keyword evidence="2 5" id="KW-0812">Transmembrane</keyword>
<dbReference type="Pfam" id="PF01027">
    <property type="entry name" value="Bax1-I"/>
    <property type="match status" value="1"/>
</dbReference>
<organism evidence="6">
    <name type="scientific">metagenome</name>
    <dbReference type="NCBI Taxonomy" id="256318"/>
    <lineage>
        <taxon>unclassified sequences</taxon>
        <taxon>metagenomes</taxon>
    </lineage>
</organism>
<feature type="transmembrane region" description="Helical" evidence="5">
    <location>
        <begin position="37"/>
        <end position="55"/>
    </location>
</feature>
<evidence type="ECO:0000256" key="4">
    <source>
        <dbReference type="ARBA" id="ARBA00023136"/>
    </source>
</evidence>
<dbReference type="GO" id="GO:0005886">
    <property type="term" value="C:plasma membrane"/>
    <property type="evidence" value="ECO:0007669"/>
    <property type="project" value="TreeGrafter"/>
</dbReference>
<evidence type="ECO:0000256" key="3">
    <source>
        <dbReference type="ARBA" id="ARBA00022989"/>
    </source>
</evidence>
<feature type="transmembrane region" description="Helical" evidence="5">
    <location>
        <begin position="179"/>
        <end position="197"/>
    </location>
</feature>
<protein>
    <recommendedName>
        <fullName evidence="7">Bax inhibitor-1/YccA family protein</fullName>
    </recommendedName>
</protein>
<dbReference type="PANTHER" id="PTHR23291:SF50">
    <property type="entry name" value="PROTEIN LIFEGUARD 4"/>
    <property type="match status" value="1"/>
</dbReference>
<dbReference type="InterPro" id="IPR006214">
    <property type="entry name" value="Bax_inhibitor_1-related"/>
</dbReference>
<evidence type="ECO:0000313" key="6">
    <source>
        <dbReference type="EMBL" id="SUS07046.1"/>
    </source>
</evidence>
<name>A0A380TFH9_9ZZZZ</name>
<gene>
    <name evidence="6" type="ORF">DF3PB_3690004</name>
</gene>
<accession>A0A380TFH9</accession>
<feature type="transmembrane region" description="Helical" evidence="5">
    <location>
        <begin position="61"/>
        <end position="84"/>
    </location>
</feature>
<feature type="transmembrane region" description="Helical" evidence="5">
    <location>
        <begin position="155"/>
        <end position="173"/>
    </location>
</feature>
<proteinExistence type="predicted"/>
<dbReference type="EMBL" id="UIDG01000300">
    <property type="protein sequence ID" value="SUS07046.1"/>
    <property type="molecule type" value="Genomic_DNA"/>
</dbReference>